<dbReference type="EMBL" id="JACRSZ010000006">
    <property type="protein sequence ID" value="MBC8572857.1"/>
    <property type="molecule type" value="Genomic_DNA"/>
</dbReference>
<proteinExistence type="inferred from homology"/>
<evidence type="ECO:0000256" key="3">
    <source>
        <dbReference type="ARBA" id="ARBA00022729"/>
    </source>
</evidence>
<reference evidence="5 6" key="1">
    <citation type="submission" date="2020-08" db="EMBL/GenBank/DDBJ databases">
        <title>Genome public.</title>
        <authorList>
            <person name="Liu C."/>
            <person name="Sun Q."/>
        </authorList>
    </citation>
    <scope>NUCLEOTIDE SEQUENCE [LARGE SCALE GENOMIC DNA]</scope>
    <source>
        <strain evidence="5 6">NSJ-46</strain>
    </source>
</reference>
<dbReference type="InterPro" id="IPR025997">
    <property type="entry name" value="SBP_2_dom"/>
</dbReference>
<evidence type="ECO:0000256" key="1">
    <source>
        <dbReference type="ARBA" id="ARBA00004196"/>
    </source>
</evidence>
<dbReference type="InterPro" id="IPR028082">
    <property type="entry name" value="Peripla_BP_I"/>
</dbReference>
<organism evidence="5 6">
    <name type="scientific">Jingyaoa shaoxingensis</name>
    <dbReference type="NCBI Taxonomy" id="2763671"/>
    <lineage>
        <taxon>Bacteria</taxon>
        <taxon>Bacillati</taxon>
        <taxon>Bacillota</taxon>
        <taxon>Clostridia</taxon>
        <taxon>Lachnospirales</taxon>
        <taxon>Lachnospiraceae</taxon>
        <taxon>Jingyaoa</taxon>
    </lineage>
</organism>
<dbReference type="Pfam" id="PF13407">
    <property type="entry name" value="Peripla_BP_4"/>
    <property type="match status" value="1"/>
</dbReference>
<evidence type="ECO:0000256" key="2">
    <source>
        <dbReference type="ARBA" id="ARBA00007639"/>
    </source>
</evidence>
<dbReference type="PANTHER" id="PTHR46847">
    <property type="entry name" value="D-ALLOSE-BINDING PERIPLASMIC PROTEIN-RELATED"/>
    <property type="match status" value="1"/>
</dbReference>
<gene>
    <name evidence="5" type="ORF">H8716_07155</name>
</gene>
<dbReference type="SUPFAM" id="SSF53822">
    <property type="entry name" value="Periplasmic binding protein-like I"/>
    <property type="match status" value="1"/>
</dbReference>
<dbReference type="Gene3D" id="3.40.50.2300">
    <property type="match status" value="2"/>
</dbReference>
<evidence type="ECO:0000313" key="5">
    <source>
        <dbReference type="EMBL" id="MBC8572857.1"/>
    </source>
</evidence>
<keyword evidence="3" id="KW-0732">Signal</keyword>
<dbReference type="PANTHER" id="PTHR46847:SF1">
    <property type="entry name" value="D-ALLOSE-BINDING PERIPLASMIC PROTEIN-RELATED"/>
    <property type="match status" value="1"/>
</dbReference>
<accession>A0ABR7N8Y1</accession>
<dbReference type="CDD" id="cd19971">
    <property type="entry name" value="PBP1_ABC_sugar_binding-like"/>
    <property type="match status" value="1"/>
</dbReference>
<keyword evidence="6" id="KW-1185">Reference proteome</keyword>
<name>A0ABR7N8Y1_9FIRM</name>
<feature type="domain" description="Periplasmic binding protein" evidence="4">
    <location>
        <begin position="47"/>
        <end position="298"/>
    </location>
</feature>
<comment type="subcellular location">
    <subcellularLocation>
        <location evidence="1">Cell envelope</location>
    </subcellularLocation>
</comment>
<evidence type="ECO:0000259" key="4">
    <source>
        <dbReference type="Pfam" id="PF13407"/>
    </source>
</evidence>
<comment type="similarity">
    <text evidence="2">Belongs to the bacterial solute-binding protein 2 family.</text>
</comment>
<sequence>MELGEYMNRKVILTSAILAASAALTGCRVAEVTEEEHEPKIFGATYMTRNNPYFDVLHEAIENVVEGNGDIVISRNPCQDQEKQNDQILEMLDEGIEVLFLNPVDWETVEPALKACQEKGVIVINMDTVVKDQEYVSSIIETDNYEAGVQCAEDMMKRLDKARIVVLDNPTQTSISNRVQGFIETVEASAEGDNYKVVARKCGQGEFEDSADAMASILNRGIECEVVLGGNDPSALGALAALQQYHEDNGVLIYGIDGSPDFKSMLNLGLVTGTSGQDPRQIGEVAAQTAYDCLDGKEVKKYISITPYMITQENLDDYEITGWGR</sequence>
<protein>
    <submittedName>
        <fullName evidence="5">Sugar ABC transporter substrate-binding protein</fullName>
    </submittedName>
</protein>
<dbReference type="Proteomes" id="UP000657421">
    <property type="component" value="Unassembled WGS sequence"/>
</dbReference>
<comment type="caution">
    <text evidence="5">The sequence shown here is derived from an EMBL/GenBank/DDBJ whole genome shotgun (WGS) entry which is preliminary data.</text>
</comment>
<evidence type="ECO:0000313" key="6">
    <source>
        <dbReference type="Proteomes" id="UP000657421"/>
    </source>
</evidence>